<evidence type="ECO:0000313" key="2">
    <source>
        <dbReference type="Proteomes" id="UP001247620"/>
    </source>
</evidence>
<dbReference type="EMBL" id="JAVDUU010000004">
    <property type="protein sequence ID" value="MDR6944131.1"/>
    <property type="molecule type" value="Genomic_DNA"/>
</dbReference>
<accession>A0ABU1TH63</accession>
<organism evidence="1 2">
    <name type="scientific">Mucilaginibacter pocheonensis</name>
    <dbReference type="NCBI Taxonomy" id="398050"/>
    <lineage>
        <taxon>Bacteria</taxon>
        <taxon>Pseudomonadati</taxon>
        <taxon>Bacteroidota</taxon>
        <taxon>Sphingobacteriia</taxon>
        <taxon>Sphingobacteriales</taxon>
        <taxon>Sphingobacteriaceae</taxon>
        <taxon>Mucilaginibacter</taxon>
    </lineage>
</organism>
<comment type="caution">
    <text evidence="1">The sequence shown here is derived from an EMBL/GenBank/DDBJ whole genome shotgun (WGS) entry which is preliminary data.</text>
</comment>
<gene>
    <name evidence="1" type="ORF">J2W55_003991</name>
</gene>
<sequence>METDDANRSYNVYHENCKMELVAGLNLFERFSMRRRVYHWKSPE</sequence>
<name>A0ABU1TH63_9SPHI</name>
<evidence type="ECO:0008006" key="3">
    <source>
        <dbReference type="Google" id="ProtNLM"/>
    </source>
</evidence>
<protein>
    <recommendedName>
        <fullName evidence="3">Transposase</fullName>
    </recommendedName>
</protein>
<reference evidence="1 2" key="1">
    <citation type="submission" date="2023-07" db="EMBL/GenBank/DDBJ databases">
        <title>Sorghum-associated microbial communities from plants grown in Nebraska, USA.</title>
        <authorList>
            <person name="Schachtman D."/>
        </authorList>
    </citation>
    <scope>NUCLEOTIDE SEQUENCE [LARGE SCALE GENOMIC DNA]</scope>
    <source>
        <strain evidence="1 2">3262</strain>
    </source>
</reference>
<evidence type="ECO:0000313" key="1">
    <source>
        <dbReference type="EMBL" id="MDR6944131.1"/>
    </source>
</evidence>
<dbReference type="Proteomes" id="UP001247620">
    <property type="component" value="Unassembled WGS sequence"/>
</dbReference>
<keyword evidence="2" id="KW-1185">Reference proteome</keyword>
<proteinExistence type="predicted"/>